<dbReference type="Proteomes" id="UP001148838">
    <property type="component" value="Unassembled WGS sequence"/>
</dbReference>
<name>A0ABQ8TMX5_PERAM</name>
<organism evidence="1 2">
    <name type="scientific">Periplaneta americana</name>
    <name type="common">American cockroach</name>
    <name type="synonym">Blatta americana</name>
    <dbReference type="NCBI Taxonomy" id="6978"/>
    <lineage>
        <taxon>Eukaryota</taxon>
        <taxon>Metazoa</taxon>
        <taxon>Ecdysozoa</taxon>
        <taxon>Arthropoda</taxon>
        <taxon>Hexapoda</taxon>
        <taxon>Insecta</taxon>
        <taxon>Pterygota</taxon>
        <taxon>Neoptera</taxon>
        <taxon>Polyneoptera</taxon>
        <taxon>Dictyoptera</taxon>
        <taxon>Blattodea</taxon>
        <taxon>Blattoidea</taxon>
        <taxon>Blattidae</taxon>
        <taxon>Blattinae</taxon>
        <taxon>Periplaneta</taxon>
    </lineage>
</organism>
<evidence type="ECO:0000313" key="2">
    <source>
        <dbReference type="Proteomes" id="UP001148838"/>
    </source>
</evidence>
<evidence type="ECO:0000313" key="1">
    <source>
        <dbReference type="EMBL" id="KAJ4447869.1"/>
    </source>
</evidence>
<protein>
    <submittedName>
        <fullName evidence="1">Uncharacterized protein</fullName>
    </submittedName>
</protein>
<sequence>MAGLCEGGNESAGSLKAIYLLTNRQKYLRICRPTGKPTYRSGDLPTEVGVPTDRSICQQVYLPICRTTDLLTDRQKYLRICRSGKSTYLPRRFTDRNAPICKFIG</sequence>
<dbReference type="EMBL" id="JAJSOF020000005">
    <property type="protein sequence ID" value="KAJ4447869.1"/>
    <property type="molecule type" value="Genomic_DNA"/>
</dbReference>
<proteinExistence type="predicted"/>
<accession>A0ABQ8TMX5</accession>
<reference evidence="1 2" key="1">
    <citation type="journal article" date="2022" name="Allergy">
        <title>Genome assembly and annotation of Periplaneta americana reveal a comprehensive cockroach allergen profile.</title>
        <authorList>
            <person name="Wang L."/>
            <person name="Xiong Q."/>
            <person name="Saelim N."/>
            <person name="Wang L."/>
            <person name="Nong W."/>
            <person name="Wan A.T."/>
            <person name="Shi M."/>
            <person name="Liu X."/>
            <person name="Cao Q."/>
            <person name="Hui J.H.L."/>
            <person name="Sookrung N."/>
            <person name="Leung T.F."/>
            <person name="Tungtrongchitr A."/>
            <person name="Tsui S.K.W."/>
        </authorList>
    </citation>
    <scope>NUCLEOTIDE SEQUENCE [LARGE SCALE GENOMIC DNA]</scope>
    <source>
        <strain evidence="1">PWHHKU_190912</strain>
    </source>
</reference>
<gene>
    <name evidence="1" type="ORF">ANN_09878</name>
</gene>
<comment type="caution">
    <text evidence="1">The sequence shown here is derived from an EMBL/GenBank/DDBJ whole genome shotgun (WGS) entry which is preliminary data.</text>
</comment>
<keyword evidence="2" id="KW-1185">Reference proteome</keyword>